<keyword evidence="4" id="KW-0812">Transmembrane</keyword>
<dbReference type="AlphaFoldDB" id="A0A1V6NS60"/>
<gene>
    <name evidence="10" type="ORF">PENPOL_c003G04128</name>
</gene>
<keyword evidence="5" id="KW-0274">FAD</keyword>
<evidence type="ECO:0000256" key="5">
    <source>
        <dbReference type="ARBA" id="ARBA00022827"/>
    </source>
</evidence>
<evidence type="ECO:0000256" key="6">
    <source>
        <dbReference type="ARBA" id="ARBA00022989"/>
    </source>
</evidence>
<evidence type="ECO:0000256" key="7">
    <source>
        <dbReference type="ARBA" id="ARBA00023002"/>
    </source>
</evidence>
<keyword evidence="7" id="KW-0560">Oxidoreductase</keyword>
<comment type="similarity">
    <text evidence="2">Belongs to the paxM FAD-dependent monooxygenase family.</text>
</comment>
<dbReference type="GO" id="GO:0004497">
    <property type="term" value="F:monooxygenase activity"/>
    <property type="evidence" value="ECO:0007669"/>
    <property type="project" value="InterPro"/>
</dbReference>
<comment type="caution">
    <text evidence="10">The sequence shown here is derived from an EMBL/GenBank/DDBJ whole genome shotgun (WGS) entry which is preliminary data.</text>
</comment>
<dbReference type="PANTHER" id="PTHR47356">
    <property type="entry name" value="FAD-DEPENDENT MONOOXYGENASE ASQG-RELATED"/>
    <property type="match status" value="1"/>
</dbReference>
<dbReference type="SUPFAM" id="SSF51905">
    <property type="entry name" value="FAD/NAD(P)-binding domain"/>
    <property type="match status" value="1"/>
</dbReference>
<dbReference type="InterPro" id="IPR050562">
    <property type="entry name" value="FAD_mOase_fung"/>
</dbReference>
<evidence type="ECO:0000256" key="1">
    <source>
        <dbReference type="ARBA" id="ARBA00004370"/>
    </source>
</evidence>
<name>A0A1V6NS60_PENPO</name>
<evidence type="ECO:0000313" key="11">
    <source>
        <dbReference type="Proteomes" id="UP000191408"/>
    </source>
</evidence>
<dbReference type="InterPro" id="IPR036188">
    <property type="entry name" value="FAD/NAD-bd_sf"/>
</dbReference>
<evidence type="ECO:0000256" key="3">
    <source>
        <dbReference type="ARBA" id="ARBA00022630"/>
    </source>
</evidence>
<keyword evidence="8" id="KW-0472">Membrane</keyword>
<proteinExistence type="inferred from homology"/>
<sequence>MSKSEFQVIIVGGSIGGLTFAHCLQRAGIDHVVLEKASKPAPQIGASLGISPNGARVLDQLQLYELVEEQIEPLTIATIRYPDGYSFKGSFPKVISERFGYPIAFLDRQKILEILYGSYPDHRNIRLGERVTKIESCGNAAIVRTSKGSVYRGHLIVGADGVHSKVRQEIWNALERTSPRVATERSSLTVEFRCIFGISSPIKELVPGEQVNALFDGFTIITIHGKNGRVYWLVIQKLDKKYTYPNCPRYMTSDIEIAAEELRSIVFYKDLTFGHLWETRETVSMTALEENTFETWYHDRLVLLGDSAHKMTPNIGQGANMAIEDAAVLANLLQSLRKGLGTWPPTDGQLQTLLEQYRSIRYGRVNSVYKSSRFLVRLHARDGLLKTLFGRYYVPYAGNLPAHIGSKSIADGVLCDFLPPPMRSGGGWERYRTKDSNWRWVPQATLYVLVFAILYTYMDWVPGLDSVESLWRGLL</sequence>
<accession>A0A1V6NS60</accession>
<dbReference type="Gene3D" id="3.50.50.60">
    <property type="entry name" value="FAD/NAD(P)-binding domain"/>
    <property type="match status" value="1"/>
</dbReference>
<comment type="subcellular location">
    <subcellularLocation>
        <location evidence="1">Membrane</location>
    </subcellularLocation>
</comment>
<dbReference type="PANTHER" id="PTHR47356:SF2">
    <property type="entry name" value="FAD-BINDING DOMAIN-CONTAINING PROTEIN-RELATED"/>
    <property type="match status" value="1"/>
</dbReference>
<evidence type="ECO:0000256" key="8">
    <source>
        <dbReference type="ARBA" id="ARBA00023136"/>
    </source>
</evidence>
<feature type="domain" description="FAD-binding" evidence="9">
    <location>
        <begin position="6"/>
        <end position="341"/>
    </location>
</feature>
<evidence type="ECO:0000256" key="4">
    <source>
        <dbReference type="ARBA" id="ARBA00022692"/>
    </source>
</evidence>
<dbReference type="PRINTS" id="PR00420">
    <property type="entry name" value="RNGMNOXGNASE"/>
</dbReference>
<organism evidence="10 11">
    <name type="scientific">Penicillium polonicum</name>
    <dbReference type="NCBI Taxonomy" id="60169"/>
    <lineage>
        <taxon>Eukaryota</taxon>
        <taxon>Fungi</taxon>
        <taxon>Dikarya</taxon>
        <taxon>Ascomycota</taxon>
        <taxon>Pezizomycotina</taxon>
        <taxon>Eurotiomycetes</taxon>
        <taxon>Eurotiomycetidae</taxon>
        <taxon>Eurotiales</taxon>
        <taxon>Aspergillaceae</taxon>
        <taxon>Penicillium</taxon>
    </lineage>
</organism>
<evidence type="ECO:0000259" key="9">
    <source>
        <dbReference type="Pfam" id="PF01494"/>
    </source>
</evidence>
<keyword evidence="11" id="KW-1185">Reference proteome</keyword>
<evidence type="ECO:0000313" key="10">
    <source>
        <dbReference type="EMBL" id="OQD67419.1"/>
    </source>
</evidence>
<keyword evidence="3" id="KW-0285">Flavoprotein</keyword>
<dbReference type="InterPro" id="IPR002938">
    <property type="entry name" value="FAD-bd"/>
</dbReference>
<reference evidence="11" key="1">
    <citation type="journal article" date="2017" name="Nat. Microbiol.">
        <title>Global analysis of biosynthetic gene clusters reveals vast potential of secondary metabolite production in Penicillium species.</title>
        <authorList>
            <person name="Nielsen J.C."/>
            <person name="Grijseels S."/>
            <person name="Prigent S."/>
            <person name="Ji B."/>
            <person name="Dainat J."/>
            <person name="Nielsen K.F."/>
            <person name="Frisvad J.C."/>
            <person name="Workman M."/>
            <person name="Nielsen J."/>
        </authorList>
    </citation>
    <scope>NUCLEOTIDE SEQUENCE [LARGE SCALE GENOMIC DNA]</scope>
    <source>
        <strain evidence="11">IBT 4502</strain>
    </source>
</reference>
<dbReference type="OrthoDB" id="10029326at2759"/>
<dbReference type="STRING" id="60169.A0A1V6NS60"/>
<dbReference type="Proteomes" id="UP000191408">
    <property type="component" value="Unassembled WGS sequence"/>
</dbReference>
<dbReference type="EMBL" id="MDYM01000003">
    <property type="protein sequence ID" value="OQD67419.1"/>
    <property type="molecule type" value="Genomic_DNA"/>
</dbReference>
<dbReference type="GO" id="GO:0071949">
    <property type="term" value="F:FAD binding"/>
    <property type="evidence" value="ECO:0007669"/>
    <property type="project" value="InterPro"/>
</dbReference>
<protein>
    <recommendedName>
        <fullName evidence="9">FAD-binding domain-containing protein</fullName>
    </recommendedName>
</protein>
<dbReference type="Pfam" id="PF01494">
    <property type="entry name" value="FAD_binding_3"/>
    <property type="match status" value="1"/>
</dbReference>
<evidence type="ECO:0000256" key="2">
    <source>
        <dbReference type="ARBA" id="ARBA00007992"/>
    </source>
</evidence>
<keyword evidence="6" id="KW-1133">Transmembrane helix</keyword>
<dbReference type="GO" id="GO:0016020">
    <property type="term" value="C:membrane"/>
    <property type="evidence" value="ECO:0007669"/>
    <property type="project" value="UniProtKB-SubCell"/>
</dbReference>